<dbReference type="PANTHER" id="PTHR22770">
    <property type="entry name" value="UBIQUITIN CONJUGATING ENZYME 7 INTERACTING PROTEIN-RELATED"/>
    <property type="match status" value="1"/>
</dbReference>
<feature type="non-terminal residue" evidence="6">
    <location>
        <position position="59"/>
    </location>
</feature>
<gene>
    <name evidence="6" type="primary">Rbck1</name>
    <name evidence="6" type="ORF">RHIAFR_R15108</name>
</gene>
<dbReference type="InterPro" id="IPR051628">
    <property type="entry name" value="LUBAC_E3_Ligases"/>
</dbReference>
<dbReference type="Proteomes" id="UP000525158">
    <property type="component" value="Unassembled WGS sequence"/>
</dbReference>
<dbReference type="InterPro" id="IPR029071">
    <property type="entry name" value="Ubiquitin-like_domsf"/>
</dbReference>
<evidence type="ECO:0000256" key="2">
    <source>
        <dbReference type="ARBA" id="ARBA00022723"/>
    </source>
</evidence>
<dbReference type="Gene3D" id="3.10.20.90">
    <property type="entry name" value="Phosphatidylinositol 3-kinase Catalytic Subunit, Chain A, domain 1"/>
    <property type="match status" value="1"/>
</dbReference>
<protein>
    <submittedName>
        <fullName evidence="6">HOIL1 protein</fullName>
    </submittedName>
</protein>
<evidence type="ECO:0000313" key="6">
    <source>
        <dbReference type="EMBL" id="NXN37688.1"/>
    </source>
</evidence>
<accession>A0A7L1IGQ0</accession>
<reference evidence="6 7" key="1">
    <citation type="submission" date="2019-09" db="EMBL/GenBank/DDBJ databases">
        <title>Bird 10,000 Genomes (B10K) Project - Family phase.</title>
        <authorList>
            <person name="Zhang G."/>
        </authorList>
    </citation>
    <scope>NUCLEOTIDE SEQUENCE [LARGE SCALE GENOMIC DNA]</scope>
    <source>
        <strain evidence="6">B10K-DU-002-36</strain>
        <tissue evidence="6">Muscle</tissue>
    </source>
</reference>
<keyword evidence="5" id="KW-0862">Zinc</keyword>
<dbReference type="GO" id="GO:0071797">
    <property type="term" value="C:LUBAC complex"/>
    <property type="evidence" value="ECO:0007669"/>
    <property type="project" value="TreeGrafter"/>
</dbReference>
<comment type="caution">
    <text evidence="6">The sequence shown here is derived from an EMBL/GenBank/DDBJ whole genome shotgun (WGS) entry which is preliminary data.</text>
</comment>
<dbReference type="GO" id="GO:0097039">
    <property type="term" value="P:protein linear polyubiquitination"/>
    <property type="evidence" value="ECO:0007669"/>
    <property type="project" value="TreeGrafter"/>
</dbReference>
<dbReference type="GO" id="GO:0043161">
    <property type="term" value="P:proteasome-mediated ubiquitin-dependent protein catabolic process"/>
    <property type="evidence" value="ECO:0007669"/>
    <property type="project" value="TreeGrafter"/>
</dbReference>
<dbReference type="GO" id="GO:0043123">
    <property type="term" value="P:positive regulation of canonical NF-kappaB signal transduction"/>
    <property type="evidence" value="ECO:0007669"/>
    <property type="project" value="TreeGrafter"/>
</dbReference>
<proteinExistence type="predicted"/>
<evidence type="ECO:0000256" key="3">
    <source>
        <dbReference type="ARBA" id="ARBA00022771"/>
    </source>
</evidence>
<organism evidence="6 7">
    <name type="scientific">Smutsornis africanus</name>
    <name type="common">Double-banded courser</name>
    <name type="synonym">Rhinoptilus africanus</name>
    <dbReference type="NCBI Taxonomy" id="240209"/>
    <lineage>
        <taxon>Eukaryota</taxon>
        <taxon>Metazoa</taxon>
        <taxon>Chordata</taxon>
        <taxon>Craniata</taxon>
        <taxon>Vertebrata</taxon>
        <taxon>Euteleostomi</taxon>
        <taxon>Archelosauria</taxon>
        <taxon>Archosauria</taxon>
        <taxon>Dinosauria</taxon>
        <taxon>Saurischia</taxon>
        <taxon>Theropoda</taxon>
        <taxon>Coelurosauria</taxon>
        <taxon>Aves</taxon>
        <taxon>Neognathae</taxon>
        <taxon>Neoaves</taxon>
        <taxon>Charadriiformes</taxon>
        <taxon>Glareolidae</taxon>
        <taxon>Rhinoptilus</taxon>
    </lineage>
</organism>
<keyword evidence="2" id="KW-0479">Metal-binding</keyword>
<keyword evidence="4" id="KW-0833">Ubl conjugation pathway</keyword>
<sequence length="59" mass="6658">SMKVVVEDATSSASIIIRVRAHTTIATLKQQVFRDYGFHPLVQRWIIGPCLCVDERTIS</sequence>
<dbReference type="SUPFAM" id="SSF54236">
    <property type="entry name" value="Ubiquitin-like"/>
    <property type="match status" value="1"/>
</dbReference>
<evidence type="ECO:0000313" key="7">
    <source>
        <dbReference type="Proteomes" id="UP000525158"/>
    </source>
</evidence>
<dbReference type="EMBL" id="VXBO01003424">
    <property type="protein sequence ID" value="NXN37688.1"/>
    <property type="molecule type" value="Genomic_DNA"/>
</dbReference>
<evidence type="ECO:0000256" key="4">
    <source>
        <dbReference type="ARBA" id="ARBA00022786"/>
    </source>
</evidence>
<dbReference type="PANTHER" id="PTHR22770:SF45">
    <property type="entry name" value="RANBP-TYPE AND C3HC4-TYPE ZINC FINGER-CONTAINING PROTEIN 1"/>
    <property type="match status" value="1"/>
</dbReference>
<evidence type="ECO:0000256" key="1">
    <source>
        <dbReference type="ARBA" id="ARBA00004906"/>
    </source>
</evidence>
<dbReference type="GO" id="GO:0043130">
    <property type="term" value="F:ubiquitin binding"/>
    <property type="evidence" value="ECO:0007669"/>
    <property type="project" value="TreeGrafter"/>
</dbReference>
<evidence type="ECO:0000256" key="5">
    <source>
        <dbReference type="ARBA" id="ARBA00022833"/>
    </source>
</evidence>
<dbReference type="AlphaFoldDB" id="A0A7L1IGQ0"/>
<dbReference type="GO" id="GO:0008270">
    <property type="term" value="F:zinc ion binding"/>
    <property type="evidence" value="ECO:0007669"/>
    <property type="project" value="UniProtKB-KW"/>
</dbReference>
<keyword evidence="3" id="KW-0863">Zinc-finger</keyword>
<keyword evidence="7" id="KW-1185">Reference proteome</keyword>
<dbReference type="GO" id="GO:0004842">
    <property type="term" value="F:ubiquitin-protein transferase activity"/>
    <property type="evidence" value="ECO:0007669"/>
    <property type="project" value="TreeGrafter"/>
</dbReference>
<name>A0A7L1IGQ0_SMUAF</name>
<comment type="pathway">
    <text evidence="1">Protein modification; protein ubiquitination.</text>
</comment>
<feature type="non-terminal residue" evidence="6">
    <location>
        <position position="1"/>
    </location>
</feature>